<dbReference type="GO" id="GO:0005886">
    <property type="term" value="C:plasma membrane"/>
    <property type="evidence" value="ECO:0007669"/>
    <property type="project" value="UniProtKB-SubCell"/>
</dbReference>
<evidence type="ECO:0000259" key="7">
    <source>
        <dbReference type="Pfam" id="PF00924"/>
    </source>
</evidence>
<dbReference type="KEGG" id="pbas:SMSP2_01925"/>
<keyword evidence="5 6" id="KW-0472">Membrane</keyword>
<evidence type="ECO:0000256" key="5">
    <source>
        <dbReference type="ARBA" id="ARBA00023136"/>
    </source>
</evidence>
<dbReference type="Pfam" id="PF00924">
    <property type="entry name" value="MS_channel_2nd"/>
    <property type="match status" value="1"/>
</dbReference>
<dbReference type="OrthoDB" id="9775207at2"/>
<evidence type="ECO:0000256" key="2">
    <source>
        <dbReference type="ARBA" id="ARBA00022475"/>
    </source>
</evidence>
<dbReference type="Gene3D" id="3.30.70.100">
    <property type="match status" value="1"/>
</dbReference>
<organism evidence="8 9">
    <name type="scientific">Limihaloglobus sulfuriphilus</name>
    <dbReference type="NCBI Taxonomy" id="1851148"/>
    <lineage>
        <taxon>Bacteria</taxon>
        <taxon>Pseudomonadati</taxon>
        <taxon>Planctomycetota</taxon>
        <taxon>Phycisphaerae</taxon>
        <taxon>Sedimentisphaerales</taxon>
        <taxon>Sedimentisphaeraceae</taxon>
        <taxon>Limihaloglobus</taxon>
    </lineage>
</organism>
<dbReference type="Gene3D" id="1.10.287.1260">
    <property type="match status" value="1"/>
</dbReference>
<keyword evidence="4 6" id="KW-1133">Transmembrane helix</keyword>
<dbReference type="AlphaFoldDB" id="A0A1Q2MFU8"/>
<evidence type="ECO:0000256" key="6">
    <source>
        <dbReference type="SAM" id="Phobius"/>
    </source>
</evidence>
<dbReference type="InterPro" id="IPR011066">
    <property type="entry name" value="MscS_channel_C_sf"/>
</dbReference>
<dbReference type="PANTHER" id="PTHR30221">
    <property type="entry name" value="SMALL-CONDUCTANCE MECHANOSENSITIVE CHANNEL"/>
    <property type="match status" value="1"/>
</dbReference>
<dbReference type="InterPro" id="IPR023408">
    <property type="entry name" value="MscS_beta-dom_sf"/>
</dbReference>
<keyword evidence="9" id="KW-1185">Reference proteome</keyword>
<protein>
    <submittedName>
        <fullName evidence="8">Potassium efflux system KefA</fullName>
    </submittedName>
</protein>
<gene>
    <name evidence="8" type="primary">kefA_2</name>
    <name evidence="8" type="ORF">SMSP2_01925</name>
</gene>
<dbReference type="PANTHER" id="PTHR30221:SF1">
    <property type="entry name" value="SMALL-CONDUCTANCE MECHANOSENSITIVE CHANNEL"/>
    <property type="match status" value="1"/>
</dbReference>
<keyword evidence="3 6" id="KW-0812">Transmembrane</keyword>
<dbReference type="Gene3D" id="2.30.30.60">
    <property type="match status" value="1"/>
</dbReference>
<dbReference type="SUPFAM" id="SSF82689">
    <property type="entry name" value="Mechanosensitive channel protein MscS (YggB), C-terminal domain"/>
    <property type="match status" value="1"/>
</dbReference>
<sequence length="304" mass="34606">MLYYLTHGLFFYIAGIILAAAIGVYFVFKRLKNLEESRKETLSKRVAATFDVRFNKKIGRGKFKEQRLNSLESRFSITRRAILVLIAGTALIAVLTPIIGTYSPTLISVIVACVSVVIGIAARPFIENMICGLVLCFGKLAKIGDIVLVDGEYGTIEDVTLTHCILRRWDWLRYVVPNSLMMNKEFVNYSLIDNYRWVYVEFWIDNSQDLDIVEQIAKDSPNGSSYFSGNETPRFWVTELTPQAAKCMVVAWATTAADGWMLSIDIRKNLLRELHKHGIKTHLQNINIEEKQNELKQEKAIDNS</sequence>
<dbReference type="InterPro" id="IPR006685">
    <property type="entry name" value="MscS_channel_2nd"/>
</dbReference>
<evidence type="ECO:0000313" key="9">
    <source>
        <dbReference type="Proteomes" id="UP000188181"/>
    </source>
</evidence>
<dbReference type="GO" id="GO:0008381">
    <property type="term" value="F:mechanosensitive monoatomic ion channel activity"/>
    <property type="evidence" value="ECO:0007669"/>
    <property type="project" value="InterPro"/>
</dbReference>
<dbReference type="STRING" id="1851148.SMSP2_01925"/>
<evidence type="ECO:0000256" key="1">
    <source>
        <dbReference type="ARBA" id="ARBA00004651"/>
    </source>
</evidence>
<dbReference type="RefSeq" id="WP_146683715.1">
    <property type="nucleotide sequence ID" value="NZ_CP019646.1"/>
</dbReference>
<evidence type="ECO:0000256" key="4">
    <source>
        <dbReference type="ARBA" id="ARBA00022989"/>
    </source>
</evidence>
<accession>A0A1Q2MFU8</accession>
<proteinExistence type="predicted"/>
<evidence type="ECO:0000313" key="8">
    <source>
        <dbReference type="EMBL" id="AQQ71550.1"/>
    </source>
</evidence>
<dbReference type="EMBL" id="CP019646">
    <property type="protein sequence ID" value="AQQ71550.1"/>
    <property type="molecule type" value="Genomic_DNA"/>
</dbReference>
<feature type="domain" description="Mechanosensitive ion channel MscS" evidence="7">
    <location>
        <begin position="126"/>
        <end position="190"/>
    </location>
</feature>
<dbReference type="SUPFAM" id="SSF50182">
    <property type="entry name" value="Sm-like ribonucleoproteins"/>
    <property type="match status" value="1"/>
</dbReference>
<keyword evidence="2" id="KW-1003">Cell membrane</keyword>
<name>A0A1Q2MFU8_9BACT</name>
<dbReference type="Proteomes" id="UP000188181">
    <property type="component" value="Chromosome"/>
</dbReference>
<comment type="subcellular location">
    <subcellularLocation>
        <location evidence="1">Cell membrane</location>
        <topology evidence="1">Multi-pass membrane protein</topology>
    </subcellularLocation>
</comment>
<feature type="transmembrane region" description="Helical" evidence="6">
    <location>
        <begin position="6"/>
        <end position="28"/>
    </location>
</feature>
<feature type="transmembrane region" description="Helical" evidence="6">
    <location>
        <begin position="106"/>
        <end position="126"/>
    </location>
</feature>
<feature type="transmembrane region" description="Helical" evidence="6">
    <location>
        <begin position="81"/>
        <end position="100"/>
    </location>
</feature>
<reference evidence="9" key="1">
    <citation type="submission" date="2017-02" db="EMBL/GenBank/DDBJ databases">
        <title>Comparative genomics and description of representatives of a novel lineage of planctomycetes thriving in anoxic sediments.</title>
        <authorList>
            <person name="Spring S."/>
            <person name="Bunk B."/>
            <person name="Sproer C."/>
        </authorList>
    </citation>
    <scope>NUCLEOTIDE SEQUENCE [LARGE SCALE GENOMIC DNA]</scope>
    <source>
        <strain evidence="9">SM-Chi-D1</strain>
    </source>
</reference>
<dbReference type="InterPro" id="IPR010920">
    <property type="entry name" value="LSM_dom_sf"/>
</dbReference>
<evidence type="ECO:0000256" key="3">
    <source>
        <dbReference type="ARBA" id="ARBA00022692"/>
    </source>
</evidence>
<dbReference type="InterPro" id="IPR045275">
    <property type="entry name" value="MscS_archaea/bacteria_type"/>
</dbReference>